<protein>
    <submittedName>
        <fullName evidence="1">Uncharacterized protein</fullName>
    </submittedName>
</protein>
<proteinExistence type="predicted"/>
<dbReference type="AlphaFoldDB" id="A0A8J6KA38"/>
<keyword evidence="2" id="KW-1185">Reference proteome</keyword>
<dbReference type="EMBL" id="WNTK01000003">
    <property type="protein sequence ID" value="KAG9486333.1"/>
    <property type="molecule type" value="Genomic_DNA"/>
</dbReference>
<comment type="caution">
    <text evidence="1">The sequence shown here is derived from an EMBL/GenBank/DDBJ whole genome shotgun (WGS) entry which is preliminary data.</text>
</comment>
<sequence>MLGDKIREEYCTMSGRNGFKKNKKKKHKRGHNGHELGTLSAFGHTDYGQKSFWILAVLRRERGTVVF</sequence>
<reference evidence="1" key="1">
    <citation type="thesis" date="2020" institute="ProQuest LLC" country="789 East Eisenhower Parkway, Ann Arbor, MI, USA">
        <title>Comparative Genomics and Chromosome Evolution.</title>
        <authorList>
            <person name="Mudd A.B."/>
        </authorList>
    </citation>
    <scope>NUCLEOTIDE SEQUENCE</scope>
    <source>
        <strain evidence="1">HN-11 Male</strain>
        <tissue evidence="1">Kidney and liver</tissue>
    </source>
</reference>
<dbReference type="Proteomes" id="UP000770717">
    <property type="component" value="Unassembled WGS sequence"/>
</dbReference>
<evidence type="ECO:0000313" key="2">
    <source>
        <dbReference type="Proteomes" id="UP000770717"/>
    </source>
</evidence>
<accession>A0A8J6KA38</accession>
<name>A0A8J6KA38_ELECQ</name>
<organism evidence="1 2">
    <name type="scientific">Eleutherodactylus coqui</name>
    <name type="common">Puerto Rican coqui</name>
    <dbReference type="NCBI Taxonomy" id="57060"/>
    <lineage>
        <taxon>Eukaryota</taxon>
        <taxon>Metazoa</taxon>
        <taxon>Chordata</taxon>
        <taxon>Craniata</taxon>
        <taxon>Vertebrata</taxon>
        <taxon>Euteleostomi</taxon>
        <taxon>Amphibia</taxon>
        <taxon>Batrachia</taxon>
        <taxon>Anura</taxon>
        <taxon>Neobatrachia</taxon>
        <taxon>Hyloidea</taxon>
        <taxon>Eleutherodactylidae</taxon>
        <taxon>Eleutherodactylinae</taxon>
        <taxon>Eleutherodactylus</taxon>
        <taxon>Eleutherodactylus</taxon>
    </lineage>
</organism>
<gene>
    <name evidence="1" type="ORF">GDO78_006628</name>
</gene>
<evidence type="ECO:0000313" key="1">
    <source>
        <dbReference type="EMBL" id="KAG9486333.1"/>
    </source>
</evidence>